<dbReference type="PANTHER" id="PTHR43476:SF3">
    <property type="entry name" value="FAD-BINDING MONOOXYGENASE"/>
    <property type="match status" value="1"/>
</dbReference>
<dbReference type="PANTHER" id="PTHR43476">
    <property type="entry name" value="3-(3-HYDROXY-PHENYL)PROPIONATE/3-HYDROXYCINNAMIC ACID HYDROXYLASE"/>
    <property type="match status" value="1"/>
</dbReference>
<dbReference type="Proteomes" id="UP000660729">
    <property type="component" value="Unassembled WGS sequence"/>
</dbReference>
<accession>A0A8H6VK38</accession>
<keyword evidence="7" id="KW-1185">Reference proteome</keyword>
<name>A0A8H6VK38_9PEZI</name>
<evidence type="ECO:0000313" key="6">
    <source>
        <dbReference type="EMBL" id="KAF7189665.1"/>
    </source>
</evidence>
<evidence type="ECO:0000256" key="4">
    <source>
        <dbReference type="SAM" id="MobiDB-lite"/>
    </source>
</evidence>
<keyword evidence="2" id="KW-0274">FAD</keyword>
<keyword evidence="3" id="KW-0560">Oxidoreductase</keyword>
<keyword evidence="1" id="KW-0285">Flavoprotein</keyword>
<dbReference type="InterPro" id="IPR002938">
    <property type="entry name" value="FAD-bd"/>
</dbReference>
<dbReference type="Gene3D" id="3.50.50.60">
    <property type="entry name" value="FAD/NAD(P)-binding domain"/>
    <property type="match status" value="2"/>
</dbReference>
<evidence type="ECO:0000256" key="3">
    <source>
        <dbReference type="ARBA" id="ARBA00023002"/>
    </source>
</evidence>
<dbReference type="SUPFAM" id="SSF51905">
    <property type="entry name" value="FAD/NAD(P)-binding domain"/>
    <property type="match status" value="1"/>
</dbReference>
<dbReference type="Pfam" id="PF01494">
    <property type="entry name" value="FAD_binding_3"/>
    <property type="match status" value="1"/>
</dbReference>
<evidence type="ECO:0000256" key="1">
    <source>
        <dbReference type="ARBA" id="ARBA00022630"/>
    </source>
</evidence>
<protein>
    <submittedName>
        <fullName evidence="6">Putative NADH-specific resorcinol 4-hydroxylase</fullName>
    </submittedName>
</protein>
<evidence type="ECO:0000259" key="5">
    <source>
        <dbReference type="Pfam" id="PF01494"/>
    </source>
</evidence>
<sequence>MMTDFTFYRTDFKSEPFLKTDLRPDLLHQGLPSGILMSQPKLEQALESLVQQTKLCEIRRGCTAQAQQLLSNGSIVTYEDASGTVKTIQCSWLVGADGKTGVVRKYFLEKRAGIKQEAGIFEYKGTWVAANLHMTLPTPDTHPNLPFWKLEMTPQEVYDLYWPKGWHFCSPPGKPTACGRFGPHSDRLWRHEFEEDPGDDSKDAEALFWEHITPLMTRTHDSNGNTFPSGPITYPKDCIQIWRCRPYSFIHKVVNKWFHKRTILIGDAAHVFPPFGGQGIASGIRDAHQLAWRLALHLQSTEMSDSVMEKLLLAWEKERRQSIDDAARLTEANGDLVNNEPSPELLDSSAAEGEESPFTAIEARGFKPTPEGFYLAQHGGGGKMPQSQVHTSSSTAFLSDQLLHTHSNTFTIFAVNATEMEGDEGRGSIRNSGIQKNVLDTDSLLHFGEGEISYKPATGTVQEFFKGRIPASTKFVVVRPDWYIYACAKDTKGLEVVLSKLKAQMQ</sequence>
<dbReference type="InterPro" id="IPR050631">
    <property type="entry name" value="PheA/TfdB_FAD_monoxygenase"/>
</dbReference>
<dbReference type="OrthoDB" id="2096480at2759"/>
<dbReference type="AlphaFoldDB" id="A0A8H6VK38"/>
<dbReference type="GO" id="GO:0019622">
    <property type="term" value="P:3-(3-hydroxy)phenylpropionate catabolic process"/>
    <property type="evidence" value="ECO:0007669"/>
    <property type="project" value="TreeGrafter"/>
</dbReference>
<comment type="caution">
    <text evidence="6">The sequence shown here is derived from an EMBL/GenBank/DDBJ whole genome shotgun (WGS) entry which is preliminary data.</text>
</comment>
<proteinExistence type="predicted"/>
<feature type="region of interest" description="Disordered" evidence="4">
    <location>
        <begin position="331"/>
        <end position="354"/>
    </location>
</feature>
<reference evidence="6" key="1">
    <citation type="submission" date="2020-04" db="EMBL/GenBank/DDBJ databases">
        <title>Draft genome resource of the tomato pathogen Pseudocercospora fuligena.</title>
        <authorList>
            <person name="Zaccaron A."/>
        </authorList>
    </citation>
    <scope>NUCLEOTIDE SEQUENCE</scope>
    <source>
        <strain evidence="6">PF001</strain>
    </source>
</reference>
<dbReference type="GO" id="GO:0008688">
    <property type="term" value="F:3-(3-hydroxyphenyl)propionate hydroxylase activity"/>
    <property type="evidence" value="ECO:0007669"/>
    <property type="project" value="TreeGrafter"/>
</dbReference>
<dbReference type="EMBL" id="JABCIY010000180">
    <property type="protein sequence ID" value="KAF7189665.1"/>
    <property type="molecule type" value="Genomic_DNA"/>
</dbReference>
<evidence type="ECO:0000313" key="7">
    <source>
        <dbReference type="Proteomes" id="UP000660729"/>
    </source>
</evidence>
<feature type="domain" description="FAD-binding" evidence="5">
    <location>
        <begin position="21"/>
        <end position="326"/>
    </location>
</feature>
<organism evidence="6 7">
    <name type="scientific">Pseudocercospora fuligena</name>
    <dbReference type="NCBI Taxonomy" id="685502"/>
    <lineage>
        <taxon>Eukaryota</taxon>
        <taxon>Fungi</taxon>
        <taxon>Dikarya</taxon>
        <taxon>Ascomycota</taxon>
        <taxon>Pezizomycotina</taxon>
        <taxon>Dothideomycetes</taxon>
        <taxon>Dothideomycetidae</taxon>
        <taxon>Mycosphaerellales</taxon>
        <taxon>Mycosphaerellaceae</taxon>
        <taxon>Pseudocercospora</taxon>
    </lineage>
</organism>
<gene>
    <name evidence="6" type="ORF">HII31_08985</name>
</gene>
<evidence type="ECO:0000256" key="2">
    <source>
        <dbReference type="ARBA" id="ARBA00022827"/>
    </source>
</evidence>
<dbReference type="GO" id="GO:0071949">
    <property type="term" value="F:FAD binding"/>
    <property type="evidence" value="ECO:0007669"/>
    <property type="project" value="InterPro"/>
</dbReference>
<dbReference type="InterPro" id="IPR036188">
    <property type="entry name" value="FAD/NAD-bd_sf"/>
</dbReference>